<name>A3GGT7_PICST</name>
<dbReference type="STRING" id="322104.A3GGT7"/>
<accession>A3GGT7</accession>
<gene>
    <name evidence="7" type="ORF">PICST_80251</name>
</gene>
<feature type="compositionally biased region" description="Polar residues" evidence="5">
    <location>
        <begin position="486"/>
        <end position="500"/>
    </location>
</feature>
<feature type="region of interest" description="Disordered" evidence="5">
    <location>
        <begin position="450"/>
        <end position="511"/>
    </location>
</feature>
<evidence type="ECO:0000256" key="3">
    <source>
        <dbReference type="ARBA" id="ARBA00022833"/>
    </source>
</evidence>
<dbReference type="HOGENOM" id="CLU_005191_0_0_1"/>
<dbReference type="PANTHER" id="PTHR46462">
    <property type="entry name" value="UPSET, ISOFORM A"/>
    <property type="match status" value="1"/>
</dbReference>
<dbReference type="GO" id="GO:0034967">
    <property type="term" value="C:Set3 complex"/>
    <property type="evidence" value="ECO:0007669"/>
    <property type="project" value="TreeGrafter"/>
</dbReference>
<dbReference type="KEGG" id="pic:PICST_80251"/>
<feature type="compositionally biased region" description="Basic and acidic residues" evidence="5">
    <location>
        <begin position="463"/>
        <end position="485"/>
    </location>
</feature>
<dbReference type="GO" id="GO:0006325">
    <property type="term" value="P:chromatin organization"/>
    <property type="evidence" value="ECO:0007669"/>
    <property type="project" value="UniProtKB-KW"/>
</dbReference>
<dbReference type="InterPro" id="IPR011011">
    <property type="entry name" value="Znf_FYVE_PHD"/>
</dbReference>
<dbReference type="PROSITE" id="PS01359">
    <property type="entry name" value="ZF_PHD_1"/>
    <property type="match status" value="1"/>
</dbReference>
<feature type="compositionally biased region" description="Polar residues" evidence="5">
    <location>
        <begin position="24"/>
        <end position="42"/>
    </location>
</feature>
<keyword evidence="3" id="KW-0862">Zinc</keyword>
<proteinExistence type="predicted"/>
<evidence type="ECO:0000256" key="5">
    <source>
        <dbReference type="SAM" id="MobiDB-lite"/>
    </source>
</evidence>
<dbReference type="EMBL" id="AAVQ01000001">
    <property type="protein sequence ID" value="EAZ63590.2"/>
    <property type="molecule type" value="Genomic_DNA"/>
</dbReference>
<dbReference type="OrthoDB" id="20872at2759"/>
<dbReference type="PANTHER" id="PTHR46462:SF3">
    <property type="entry name" value="UPSET, ISOFORM A"/>
    <property type="match status" value="1"/>
</dbReference>
<evidence type="ECO:0000259" key="6">
    <source>
        <dbReference type="SMART" id="SM00249"/>
    </source>
</evidence>
<reference evidence="7 8" key="1">
    <citation type="journal article" date="2007" name="Nat. Biotechnol.">
        <title>Genome sequence of the lignocellulose-bioconverting and xylose-fermenting yeast Pichia stipitis.</title>
        <authorList>
            <person name="Jeffries T.W."/>
            <person name="Grigoriev I.V."/>
            <person name="Grimwood J."/>
            <person name="Laplaza J.M."/>
            <person name="Aerts A."/>
            <person name="Salamov A."/>
            <person name="Schmutz J."/>
            <person name="Lindquist E."/>
            <person name="Dehal P."/>
            <person name="Shapiro H."/>
            <person name="Jin Y.S."/>
            <person name="Passoth V."/>
            <person name="Richardson P.M."/>
        </authorList>
    </citation>
    <scope>NUCLEOTIDE SEQUENCE [LARGE SCALE GENOMIC DNA]</scope>
    <source>
        <strain evidence="8">ATCC 58785 / CBS 6054 / NBRC 10063 / NRRL Y-11545</strain>
    </source>
</reference>
<dbReference type="InParanoid" id="A3GGT7"/>
<feature type="region of interest" description="Disordered" evidence="5">
    <location>
        <begin position="132"/>
        <end position="207"/>
    </location>
</feature>
<organism evidence="7 8">
    <name type="scientific">Scheffersomyces stipitis (strain ATCC 58785 / CBS 6054 / NBRC 10063 / NRRL Y-11545)</name>
    <name type="common">Yeast</name>
    <name type="synonym">Pichia stipitis</name>
    <dbReference type="NCBI Taxonomy" id="322104"/>
    <lineage>
        <taxon>Eukaryota</taxon>
        <taxon>Fungi</taxon>
        <taxon>Dikarya</taxon>
        <taxon>Ascomycota</taxon>
        <taxon>Saccharomycotina</taxon>
        <taxon>Pichiomycetes</taxon>
        <taxon>Debaryomycetaceae</taxon>
        <taxon>Scheffersomyces</taxon>
    </lineage>
</organism>
<dbReference type="Gene3D" id="3.30.40.10">
    <property type="entry name" value="Zinc/RING finger domain, C3HC4 (zinc finger)"/>
    <property type="match status" value="1"/>
</dbReference>
<dbReference type="Pfam" id="PF20826">
    <property type="entry name" value="PHD_5"/>
    <property type="match status" value="1"/>
</dbReference>
<feature type="compositionally biased region" description="Low complexity" evidence="5">
    <location>
        <begin position="106"/>
        <end position="120"/>
    </location>
</feature>
<dbReference type="SMART" id="SM00249">
    <property type="entry name" value="PHD"/>
    <property type="match status" value="1"/>
</dbReference>
<dbReference type="FunCoup" id="A3GGT7">
    <property type="interactions" value="163"/>
</dbReference>
<dbReference type="InterPro" id="IPR013083">
    <property type="entry name" value="Znf_RING/FYVE/PHD"/>
</dbReference>
<evidence type="ECO:0000313" key="8">
    <source>
        <dbReference type="Proteomes" id="UP000002258"/>
    </source>
</evidence>
<dbReference type="GO" id="GO:0006355">
    <property type="term" value="P:regulation of DNA-templated transcription"/>
    <property type="evidence" value="ECO:0007669"/>
    <property type="project" value="TreeGrafter"/>
</dbReference>
<feature type="compositionally biased region" description="Low complexity" evidence="5">
    <location>
        <begin position="43"/>
        <end position="52"/>
    </location>
</feature>
<keyword evidence="4" id="KW-0156">Chromatin regulator</keyword>
<dbReference type="SUPFAM" id="SSF57903">
    <property type="entry name" value="FYVE/PHD zinc finger"/>
    <property type="match status" value="1"/>
</dbReference>
<feature type="region of interest" description="Disordered" evidence="5">
    <location>
        <begin position="24"/>
        <end position="62"/>
    </location>
</feature>
<dbReference type="Proteomes" id="UP000002258">
    <property type="component" value="Chromosome 1"/>
</dbReference>
<dbReference type="InterPro" id="IPR019786">
    <property type="entry name" value="Zinc_finger_PHD-type_CS"/>
</dbReference>
<dbReference type="OMA" id="RLPWEWD"/>
<evidence type="ECO:0000256" key="4">
    <source>
        <dbReference type="ARBA" id="ARBA00022853"/>
    </source>
</evidence>
<evidence type="ECO:0000256" key="2">
    <source>
        <dbReference type="ARBA" id="ARBA00022771"/>
    </source>
</evidence>
<evidence type="ECO:0000313" key="7">
    <source>
        <dbReference type="EMBL" id="EAZ63590.2"/>
    </source>
</evidence>
<keyword evidence="8" id="KW-1185">Reference proteome</keyword>
<protein>
    <submittedName>
        <fullName evidence="7">Histone deacetylase complex</fullName>
    </submittedName>
</protein>
<evidence type="ECO:0000256" key="1">
    <source>
        <dbReference type="ARBA" id="ARBA00022723"/>
    </source>
</evidence>
<dbReference type="InterPro" id="IPR046341">
    <property type="entry name" value="SET_dom_sf"/>
</dbReference>
<sequence>MTNKEEEQLLQDASTLLMFANVAAKQQQQHIKNTSASHSPLQTATSPAASSVTPPPANPSTSYQQIQQLQNQQAQLQTQFQNHIQHGAIKNRPAVSSNIVPNPEKFSTSSSSSTVSPPTASFVHNQDLREASRPHLPHKSSLSILMNSPEPQSMPFSPSNISQTSQVSQQKRSASLEDSNLPQKGSFVQQHKRSKSTPETDKKTPAYRHIVLSPGPANVALARGINLETGERNNNNAVIAAAALAAAADIPLPLKHVKRNVEPTVSKSTTVKFAHIVSEQEAEPAKTVQVAQPVAKVEPEQVPLAVPKPVEVQQLVESDDQDYEREEKVDTEIQHEEQKIDFKAPPLSSYQVDPDSGLIGCICGISDDDGFTIQCDVCYRWQHCVCMGFKTSEEVPEDEYTCYYCDRAKWGKFDPLECRRETLDRLDNDSRQPQLSQELNERQQQELAEFQEKQKQNGKRKPSNSDKNDKRRKVESQVEKRKDSSATEVQPKSQTPSDTLPNKDNELLEDGVTAESYQSVYYKLRKNDYKRQSISDFFSRIGTEFFNEYLSLDPSTKASKELRGIKVMSMPEFKAIRLSKLNLPNHLNYISEHKNNLSKKKLFNDTSIQVRQYSDNQKQKFNGISKLSLFITSTNSDSLTIPANTAIIEYLGEIDLFKNYVRDPINQYSSWGTPKPKVLRTSLKVAQDNNLEVVLDSRFVGNESRFIRKACPASTNCRIEPIYIPEDNSFRFLVVTTKPINLKSESADEELRLEWEWDPQHPILKLYENNNSEKFEQLVNADKSALITYIDNILHFAECGCSTANAFSSCAIFKIKKATSYLLRSTRKASSISNSNLAKSKEELILPRKEKEYISWEERLLERDNIIQMNLSVTTEQISEESKEELKNDNEVEVDNEEVKGEIKPNYLFKLPYKQQLLSKNRGRKIVVRPGSSSVEGDVNSGTAHDELPFPIVSDLVVKIEKSIDEKLKPMVKEVEEKITTVLESLPKPSATQEETSKKDEVIAAVEEIQHAPPPVVKKLSFADYKKKLK</sequence>
<keyword evidence="2" id="KW-0863">Zinc-finger</keyword>
<feature type="compositionally biased region" description="Polar residues" evidence="5">
    <location>
        <begin position="140"/>
        <end position="189"/>
    </location>
</feature>
<comment type="caution">
    <text evidence="7">The sequence shown here is derived from an EMBL/GenBank/DDBJ whole genome shotgun (WGS) entry which is preliminary data.</text>
</comment>
<dbReference type="Gene3D" id="2.170.270.10">
    <property type="entry name" value="SET domain"/>
    <property type="match status" value="1"/>
</dbReference>
<dbReference type="GeneID" id="4851486"/>
<dbReference type="InterPro" id="IPR001965">
    <property type="entry name" value="Znf_PHD"/>
</dbReference>
<feature type="region of interest" description="Disordered" evidence="5">
    <location>
        <begin position="94"/>
        <end position="120"/>
    </location>
</feature>
<dbReference type="SUPFAM" id="SSF82199">
    <property type="entry name" value="SET domain"/>
    <property type="match status" value="1"/>
</dbReference>
<dbReference type="eggNOG" id="KOG1844">
    <property type="taxonomic scope" value="Eukaryota"/>
</dbReference>
<keyword evidence="1" id="KW-0479">Metal-binding</keyword>
<dbReference type="GO" id="GO:0070210">
    <property type="term" value="C:Rpd3L-Expanded complex"/>
    <property type="evidence" value="ECO:0007669"/>
    <property type="project" value="TreeGrafter"/>
</dbReference>
<feature type="domain" description="Zinc finger PHD-type" evidence="6">
    <location>
        <begin position="360"/>
        <end position="406"/>
    </location>
</feature>
<dbReference type="RefSeq" id="XP_001387613.2">
    <property type="nucleotide sequence ID" value="XM_001387576.1"/>
</dbReference>
<dbReference type="GO" id="GO:0008270">
    <property type="term" value="F:zinc ion binding"/>
    <property type="evidence" value="ECO:0007669"/>
    <property type="project" value="UniProtKB-KW"/>
</dbReference>
<dbReference type="AlphaFoldDB" id="A3GGT7"/>